<dbReference type="SUPFAM" id="SSF158702">
    <property type="entry name" value="Sec63 N-terminal domain-like"/>
    <property type="match status" value="1"/>
</dbReference>
<dbReference type="FunFam" id="1.10.3380.20:FF:000002">
    <property type="entry name" value="helicase POLQ-like isoform X1"/>
    <property type="match status" value="1"/>
</dbReference>
<dbReference type="PANTHER" id="PTHR47961">
    <property type="entry name" value="DNA POLYMERASE THETA, PUTATIVE (AFU_ORTHOLOGUE AFUA_1G05260)-RELATED"/>
    <property type="match status" value="1"/>
</dbReference>
<dbReference type="InterPro" id="IPR046931">
    <property type="entry name" value="HTH_61"/>
</dbReference>
<evidence type="ECO:0000256" key="8">
    <source>
        <dbReference type="ARBA" id="ARBA00022806"/>
    </source>
</evidence>
<evidence type="ECO:0000313" key="25">
    <source>
        <dbReference type="Proteomes" id="UP000587697"/>
    </source>
</evidence>
<sequence length="1052" mass="117075">MAEPRLAVRRKSRSGSERKRSRAPAQPIAASSPVARKRPSPGGEGAPAEAPCTNDSEEDMFGDYDSFYGNDSLMAQVDDIEHKYLQDKDLDAKAAGEIVLGNLQSGAHQKDQDNVSASGNVVVLKSDKEGACQMCDSDPAAGNQELTESILDDLPSSQLLYFEKMDELSSASRTPPVSKGREERVNSSSDKIRDPLTFYAGAEHRNRPTDSSSHSKSVLFKTESLKDHLKSAMTGNARAQTLQVSKTKQLKEAVLSEEIFVAKKVIESSSVDKGPFYGLPSKVKDLFRQLRGIETLYEWQHDCLMLESLQQRRNLIYSLPTSGGKTLVAEIIILQELLCRQKDVLMILPYVAIVQEKVWVQGLSSFGIELGFLVEEYAGSKGRFPPVKRRVKKSLYIATIEKGHSLVNSLIETERICDLGLVVVDELHMLGEGSRGAILEITLAKILYTSKKTQIIGMSATLNNVGDLQKFLQAEYYTNSFRPVELKEYIKVQDTIYAVDSKTENGFAFSRLLNFKYSSSLEKADPDHIIALVTEVIPKYSCLIFCPTKKNCENVASMVCKYLKKEFRAHREKEKQDLIKNLKSIGNGTICPVLKQTIPFGIAYHHSGLTNDERKNIEEAYSSGVLCLLACTATLAAGVNLPARRVILRAPYVGNDFLKKNQYKQMIGRAGRAGIDSAGESILIVQEKDKHLVQDLVHSPLENCYSNLLLELTKGMQSLLLSLVGMKIAVTHEELDNFMCCTLLGVQLQQVSEEKSLSEIIKDGLANLIEKGLLKGRISEKDHNSKSTLTITPLGKATYKGSIDLAYCNLLYRELKKGLEGLVLESNLHLLYLSTPYDMTSTCSPDWMIYLRQFNQLSAAEQKVADIVGVPESFITKKASGQAIRKNVDNAVVNRLYLAFVLYALLKETNIWSVSEKFNMSRGYVQNLLSSAASFASCLLHFCEELEEFWVYKALLTELTKQLTYCVKTELIPLMEVAGVLEARAKQLYNAGYKSLAHLANANPETLVRMIEHLSRRQAKQIISSAKMLLSEKAEALQEEVEELLKVPTDIP</sequence>
<dbReference type="SUPFAM" id="SSF52540">
    <property type="entry name" value="P-loop containing nucleoside triphosphate hydrolases"/>
    <property type="match status" value="1"/>
</dbReference>
<dbReference type="Gene3D" id="1.10.3380.20">
    <property type="match status" value="1"/>
</dbReference>
<feature type="domain" description="Helicase ATP-binding" evidence="22">
    <location>
        <begin position="306"/>
        <end position="480"/>
    </location>
</feature>
<protein>
    <recommendedName>
        <fullName evidence="18">Helicase POLQ-like</fullName>
        <ecNumber evidence="15">5.6.2.4</ecNumber>
    </recommendedName>
    <alternativeName>
        <fullName evidence="20">Mus308-like helicase</fullName>
    </alternativeName>
    <alternativeName>
        <fullName evidence="19">POLQ-like helicase</fullName>
    </alternativeName>
</protein>
<reference evidence="24 25" key="1">
    <citation type="submission" date="2019-09" db="EMBL/GenBank/DDBJ databases">
        <title>Bird 10,000 Genomes (B10K) Project - Family phase.</title>
        <authorList>
            <person name="Zhang G."/>
        </authorList>
    </citation>
    <scope>NUCLEOTIDE SEQUENCE [LARGE SCALE GENOMIC DNA]</scope>
    <source>
        <strain evidence="24">B10K-DU-002-26</strain>
        <tissue evidence="24">Muscle</tissue>
    </source>
</reference>
<dbReference type="SMART" id="SM00490">
    <property type="entry name" value="HELICc"/>
    <property type="match status" value="1"/>
</dbReference>
<evidence type="ECO:0000256" key="4">
    <source>
        <dbReference type="ARBA" id="ARBA00022454"/>
    </source>
</evidence>
<evidence type="ECO:0000256" key="15">
    <source>
        <dbReference type="ARBA" id="ARBA00034808"/>
    </source>
</evidence>
<dbReference type="InterPro" id="IPR027417">
    <property type="entry name" value="P-loop_NTPase"/>
</dbReference>
<evidence type="ECO:0000256" key="16">
    <source>
        <dbReference type="ARBA" id="ARBA00048988"/>
    </source>
</evidence>
<evidence type="ECO:0000256" key="3">
    <source>
        <dbReference type="ARBA" id="ARBA00010140"/>
    </source>
</evidence>
<dbReference type="EMBL" id="VWYO01024393">
    <property type="protein sequence ID" value="NXR68835.1"/>
    <property type="molecule type" value="Genomic_DNA"/>
</dbReference>
<keyword evidence="6" id="KW-0227">DNA damage</keyword>
<dbReference type="FunFam" id="3.40.50.300:FF:001293">
    <property type="entry name" value="helicase POLQ-like isoform X5"/>
    <property type="match status" value="1"/>
</dbReference>
<dbReference type="GO" id="GO:0005634">
    <property type="term" value="C:nucleus"/>
    <property type="evidence" value="ECO:0007669"/>
    <property type="project" value="UniProtKB-SubCell"/>
</dbReference>
<dbReference type="Pfam" id="PF21099">
    <property type="entry name" value="POLQ_helical"/>
    <property type="match status" value="1"/>
</dbReference>
<organism evidence="24 25">
    <name type="scientific">Rhadina sibilatrix</name>
    <dbReference type="NCBI Taxonomy" id="2585818"/>
    <lineage>
        <taxon>Eukaryota</taxon>
        <taxon>Metazoa</taxon>
        <taxon>Chordata</taxon>
        <taxon>Craniata</taxon>
        <taxon>Vertebrata</taxon>
        <taxon>Euteleostomi</taxon>
        <taxon>Archelosauria</taxon>
        <taxon>Archosauria</taxon>
        <taxon>Dinosauria</taxon>
        <taxon>Saurischia</taxon>
        <taxon>Theropoda</taxon>
        <taxon>Coelurosauria</taxon>
        <taxon>Aves</taxon>
        <taxon>Neognathae</taxon>
        <taxon>Neoaves</taxon>
        <taxon>Telluraves</taxon>
        <taxon>Australaves</taxon>
        <taxon>Passeriformes</taxon>
        <taxon>Sylvioidea</taxon>
        <taxon>Phylloscopidae</taxon>
        <taxon>Rhadina</taxon>
    </lineage>
</organism>
<evidence type="ECO:0000256" key="5">
    <source>
        <dbReference type="ARBA" id="ARBA00022741"/>
    </source>
</evidence>
<dbReference type="AlphaFoldDB" id="A0A7L2N9Q6"/>
<evidence type="ECO:0000259" key="23">
    <source>
        <dbReference type="PROSITE" id="PS51194"/>
    </source>
</evidence>
<feature type="region of interest" description="Disordered" evidence="21">
    <location>
        <begin position="170"/>
        <end position="189"/>
    </location>
</feature>
<dbReference type="FunFam" id="3.40.50.300:FF:000813">
    <property type="entry name" value="helicase POLQ-like isoform X1"/>
    <property type="match status" value="1"/>
</dbReference>
<comment type="function">
    <text evidence="17">Single-stranded 3'-5' DNA helicase that plays a key role in homology-driven double-strand break (DSB) repair. Involved in different DSB repair mechanisms that are guided by annealing of extensive stretches of complementary bases at break ends, such as microhomology-mediated end-joining (MMEJ), single-strand annealing (SSA) or synthesis-dependent strand annealing (SDSA). Possesses both DNA unwinding and annealing activities. Forms a complex with RAD51, stimulating HELQ DNA helicase activity and ability to unwing DNA. Efficiently unwinds substrates containing 3' overhangs or a D-loop. In contrast, interaction with the replication protein A (RPA/RP-A) complex inhibits DNA unwinding by HELQ but strongly stimulates DNA strand annealing. Triggers displacement of RPA from single-stranded DNA to facilitate annealing of complementary sequences.</text>
</comment>
<dbReference type="GO" id="GO:0006281">
    <property type="term" value="P:DNA repair"/>
    <property type="evidence" value="ECO:0007669"/>
    <property type="project" value="UniProtKB-KW"/>
</dbReference>
<evidence type="ECO:0000256" key="17">
    <source>
        <dbReference type="ARBA" id="ARBA00053573"/>
    </source>
</evidence>
<evidence type="ECO:0000256" key="18">
    <source>
        <dbReference type="ARBA" id="ARBA00069099"/>
    </source>
</evidence>
<dbReference type="InterPro" id="IPR001650">
    <property type="entry name" value="Helicase_C-like"/>
</dbReference>
<dbReference type="GO" id="GO:0016787">
    <property type="term" value="F:hydrolase activity"/>
    <property type="evidence" value="ECO:0007669"/>
    <property type="project" value="UniProtKB-KW"/>
</dbReference>
<comment type="subcellular location">
    <subcellularLocation>
        <location evidence="2">Chromosome</location>
    </subcellularLocation>
    <subcellularLocation>
        <location evidence="1">Nucleus</location>
    </subcellularLocation>
</comment>
<comment type="caution">
    <text evidence="24">The sequence shown here is derived from an EMBL/GenBank/DDBJ whole genome shotgun (WGS) entry which is preliminary data.</text>
</comment>
<name>A0A7L2N9Q6_9PASS</name>
<keyword evidence="11" id="KW-0234">DNA repair</keyword>
<evidence type="ECO:0000256" key="10">
    <source>
        <dbReference type="ARBA" id="ARBA00023125"/>
    </source>
</evidence>
<keyword evidence="7" id="KW-0378">Hydrolase</keyword>
<dbReference type="Pfam" id="PF00270">
    <property type="entry name" value="DEAD"/>
    <property type="match status" value="1"/>
</dbReference>
<dbReference type="InterPro" id="IPR048960">
    <property type="entry name" value="POLQ-like_helical"/>
</dbReference>
<dbReference type="GO" id="GO:0005694">
    <property type="term" value="C:chromosome"/>
    <property type="evidence" value="ECO:0007669"/>
    <property type="project" value="UniProtKB-SubCell"/>
</dbReference>
<evidence type="ECO:0000256" key="11">
    <source>
        <dbReference type="ARBA" id="ARBA00023204"/>
    </source>
</evidence>
<dbReference type="GO" id="GO:0043138">
    <property type="term" value="F:3'-5' DNA helicase activity"/>
    <property type="evidence" value="ECO:0007669"/>
    <property type="project" value="UniProtKB-EC"/>
</dbReference>
<feature type="domain" description="Helicase C-terminal" evidence="23">
    <location>
        <begin position="532"/>
        <end position="720"/>
    </location>
</feature>
<dbReference type="GO" id="GO:0005524">
    <property type="term" value="F:ATP binding"/>
    <property type="evidence" value="ECO:0007669"/>
    <property type="project" value="UniProtKB-KW"/>
</dbReference>
<dbReference type="Gene3D" id="1.10.150.20">
    <property type="entry name" value="5' to 3' exonuclease, C-terminal subdomain"/>
    <property type="match status" value="1"/>
</dbReference>
<keyword evidence="25" id="KW-1185">Reference proteome</keyword>
<dbReference type="PROSITE" id="PS51194">
    <property type="entry name" value="HELICASE_CTER"/>
    <property type="match status" value="1"/>
</dbReference>
<dbReference type="InterPro" id="IPR036390">
    <property type="entry name" value="WH_DNA-bd_sf"/>
</dbReference>
<feature type="compositionally biased region" description="Basic and acidic residues" evidence="21">
    <location>
        <begin position="179"/>
        <end position="189"/>
    </location>
</feature>
<keyword evidence="8 24" id="KW-0347">Helicase</keyword>
<evidence type="ECO:0000259" key="22">
    <source>
        <dbReference type="PROSITE" id="PS51192"/>
    </source>
</evidence>
<evidence type="ECO:0000256" key="12">
    <source>
        <dbReference type="ARBA" id="ARBA00023235"/>
    </source>
</evidence>
<keyword evidence="10" id="KW-0238">DNA-binding</keyword>
<feature type="region of interest" description="Disordered" evidence="21">
    <location>
        <begin position="1"/>
        <end position="65"/>
    </location>
</feature>
<dbReference type="Gene3D" id="3.40.50.300">
    <property type="entry name" value="P-loop containing nucleotide triphosphate hydrolases"/>
    <property type="match status" value="2"/>
</dbReference>
<comment type="similarity">
    <text evidence="3">Belongs to the helicase family. SKI2 subfamily.</text>
</comment>
<evidence type="ECO:0000256" key="13">
    <source>
        <dbReference type="ARBA" id="ARBA00023242"/>
    </source>
</evidence>
<gene>
    <name evidence="24" type="primary">Helq</name>
    <name evidence="24" type="ORF">RHASIB_R09009</name>
</gene>
<dbReference type="CDD" id="cd18026">
    <property type="entry name" value="DEXHc_POLQ-like"/>
    <property type="match status" value="1"/>
</dbReference>
<dbReference type="Pfam" id="PF00271">
    <property type="entry name" value="Helicase_C"/>
    <property type="match status" value="1"/>
</dbReference>
<keyword evidence="13" id="KW-0539">Nucleus</keyword>
<evidence type="ECO:0000256" key="9">
    <source>
        <dbReference type="ARBA" id="ARBA00022840"/>
    </source>
</evidence>
<dbReference type="SMART" id="SM00487">
    <property type="entry name" value="DEXDc"/>
    <property type="match status" value="1"/>
</dbReference>
<dbReference type="Pfam" id="PF20470">
    <property type="entry name" value="HTH_61"/>
    <property type="match status" value="1"/>
</dbReference>
<evidence type="ECO:0000256" key="19">
    <source>
        <dbReference type="ARBA" id="ARBA00074990"/>
    </source>
</evidence>
<evidence type="ECO:0000256" key="21">
    <source>
        <dbReference type="SAM" id="MobiDB-lite"/>
    </source>
</evidence>
<dbReference type="Pfam" id="PF14520">
    <property type="entry name" value="HHH_5"/>
    <property type="match status" value="1"/>
</dbReference>
<evidence type="ECO:0000313" key="24">
    <source>
        <dbReference type="EMBL" id="NXR68835.1"/>
    </source>
</evidence>
<dbReference type="InterPro" id="IPR014001">
    <property type="entry name" value="Helicase_ATP-bd"/>
</dbReference>
<keyword evidence="12" id="KW-0413">Isomerase</keyword>
<comment type="catalytic activity">
    <reaction evidence="16">
        <text>ATP + H2O = ADP + phosphate + H(+)</text>
        <dbReference type="Rhea" id="RHEA:13065"/>
        <dbReference type="ChEBI" id="CHEBI:15377"/>
        <dbReference type="ChEBI" id="CHEBI:15378"/>
        <dbReference type="ChEBI" id="CHEBI:30616"/>
        <dbReference type="ChEBI" id="CHEBI:43474"/>
        <dbReference type="ChEBI" id="CHEBI:456216"/>
        <dbReference type="EC" id="5.6.2.4"/>
    </reaction>
</comment>
<evidence type="ECO:0000256" key="20">
    <source>
        <dbReference type="ARBA" id="ARBA00076391"/>
    </source>
</evidence>
<dbReference type="SUPFAM" id="SSF46785">
    <property type="entry name" value="Winged helix' DNA-binding domain"/>
    <property type="match status" value="1"/>
</dbReference>
<evidence type="ECO:0000256" key="1">
    <source>
        <dbReference type="ARBA" id="ARBA00004123"/>
    </source>
</evidence>
<accession>A0A7L2N9Q6</accession>
<evidence type="ECO:0000256" key="2">
    <source>
        <dbReference type="ARBA" id="ARBA00004286"/>
    </source>
</evidence>
<evidence type="ECO:0000256" key="14">
    <source>
        <dbReference type="ARBA" id="ARBA00034617"/>
    </source>
</evidence>
<dbReference type="FunFam" id="1.10.150.20:FF:000058">
    <property type="entry name" value="Helicase, POLQ like"/>
    <property type="match status" value="1"/>
</dbReference>
<proteinExistence type="inferred from homology"/>
<feature type="non-terminal residue" evidence="24">
    <location>
        <position position="1"/>
    </location>
</feature>
<evidence type="ECO:0000256" key="7">
    <source>
        <dbReference type="ARBA" id="ARBA00022801"/>
    </source>
</evidence>
<dbReference type="GO" id="GO:0003677">
    <property type="term" value="F:DNA binding"/>
    <property type="evidence" value="ECO:0007669"/>
    <property type="project" value="UniProtKB-KW"/>
</dbReference>
<evidence type="ECO:0000256" key="6">
    <source>
        <dbReference type="ARBA" id="ARBA00022763"/>
    </source>
</evidence>
<dbReference type="EC" id="5.6.2.4" evidence="15"/>
<keyword evidence="9" id="KW-0067">ATP-binding</keyword>
<dbReference type="PROSITE" id="PS51192">
    <property type="entry name" value="HELICASE_ATP_BIND_1"/>
    <property type="match status" value="1"/>
</dbReference>
<comment type="catalytic activity">
    <reaction evidence="14">
        <text>Couples ATP hydrolysis with the unwinding of duplex DNA by translocating in the 3'-5' direction.</text>
        <dbReference type="EC" id="5.6.2.4"/>
    </reaction>
</comment>
<feature type="non-terminal residue" evidence="24">
    <location>
        <position position="1052"/>
    </location>
</feature>
<dbReference type="PANTHER" id="PTHR47961:SF12">
    <property type="entry name" value="HELICASE POLQ-LIKE"/>
    <property type="match status" value="1"/>
</dbReference>
<dbReference type="CDD" id="cd18795">
    <property type="entry name" value="SF2_C_Ski2"/>
    <property type="match status" value="1"/>
</dbReference>
<dbReference type="InterPro" id="IPR050474">
    <property type="entry name" value="Hel308_SKI2-like"/>
</dbReference>
<keyword evidence="4" id="KW-0158">Chromosome</keyword>
<dbReference type="Proteomes" id="UP000587697">
    <property type="component" value="Unassembled WGS sequence"/>
</dbReference>
<dbReference type="InterPro" id="IPR011545">
    <property type="entry name" value="DEAD/DEAH_box_helicase_dom"/>
</dbReference>
<keyword evidence="5" id="KW-0547">Nucleotide-binding</keyword>